<evidence type="ECO:0000256" key="1">
    <source>
        <dbReference type="SAM" id="Phobius"/>
    </source>
</evidence>
<reference evidence="4" key="1">
    <citation type="submission" date="2021-01" db="EMBL/GenBank/DDBJ databases">
        <authorList>
            <person name="Corre E."/>
            <person name="Pelletier E."/>
            <person name="Niang G."/>
            <person name="Scheremetjew M."/>
            <person name="Finn R."/>
            <person name="Kale V."/>
            <person name="Holt S."/>
            <person name="Cochrane G."/>
            <person name="Meng A."/>
            <person name="Brown T."/>
            <person name="Cohen L."/>
        </authorList>
    </citation>
    <scope>NUCLEOTIDE SEQUENCE</scope>
    <source>
        <strain evidence="4">CCMP3107</strain>
    </source>
</reference>
<evidence type="ECO:0000256" key="2">
    <source>
        <dbReference type="SAM" id="SignalP"/>
    </source>
</evidence>
<dbReference type="InterPro" id="IPR000326">
    <property type="entry name" value="PAP2/HPO"/>
</dbReference>
<keyword evidence="1" id="KW-1133">Transmembrane helix</keyword>
<proteinExistence type="predicted"/>
<keyword evidence="1" id="KW-0472">Membrane</keyword>
<keyword evidence="2" id="KW-0732">Signal</keyword>
<sequence length="300" mass="31811">MIHPLSKFFVITILLGFTSPSDCFFYSSRPLSKFQSSISSSKAGSREGTEPSFFAVDVTKNKMGDLGTKQTMPEERKEAVDSEAYTAAAHHEPEQEGLSLLLFNAIGKSTRWTVALSVAFSLVTLRDPATLSMVIGSVCNAVLSKILKKIVNQSRPELGEAVKESSGMPSSHAMSLFFFAGFLSIEAITNLATWCPVNPLIVVCFLYTYAVIASAWRVFSELHTLPQVAAGALCGTLTGVGHARLAHPAAQAFLLRAVGPAVPAPVVAGILFAAGLSIGFFQKALKAAAGALLPGAEKED</sequence>
<feature type="transmembrane region" description="Helical" evidence="1">
    <location>
        <begin position="200"/>
        <end position="219"/>
    </location>
</feature>
<feature type="chain" id="PRO_5031245907" description="Phosphatidic acid phosphatase type 2/haloperoxidase domain-containing protein" evidence="2">
    <location>
        <begin position="24"/>
        <end position="300"/>
    </location>
</feature>
<dbReference type="EMBL" id="HBIU01011547">
    <property type="protein sequence ID" value="CAE0626410.1"/>
    <property type="molecule type" value="Transcribed_RNA"/>
</dbReference>
<feature type="signal peptide" evidence="2">
    <location>
        <begin position="1"/>
        <end position="23"/>
    </location>
</feature>
<dbReference type="Gene3D" id="1.20.144.10">
    <property type="entry name" value="Phosphatidic acid phosphatase type 2/haloperoxidase"/>
    <property type="match status" value="1"/>
</dbReference>
<keyword evidence="1" id="KW-0812">Transmembrane</keyword>
<feature type="transmembrane region" description="Helical" evidence="1">
    <location>
        <begin position="173"/>
        <end position="193"/>
    </location>
</feature>
<accession>A0A7S3XLH0</accession>
<evidence type="ECO:0000259" key="3">
    <source>
        <dbReference type="Pfam" id="PF01569"/>
    </source>
</evidence>
<dbReference type="PANTHER" id="PTHR14969">
    <property type="entry name" value="SPHINGOSINE-1-PHOSPHATE PHOSPHOHYDROLASE"/>
    <property type="match status" value="1"/>
</dbReference>
<name>A0A7S3XLH0_HETAK</name>
<protein>
    <recommendedName>
        <fullName evidence="3">Phosphatidic acid phosphatase type 2/haloperoxidase domain-containing protein</fullName>
    </recommendedName>
</protein>
<dbReference type="AlphaFoldDB" id="A0A7S3XLH0"/>
<feature type="domain" description="Phosphatidic acid phosphatase type 2/haloperoxidase" evidence="3">
    <location>
        <begin position="138"/>
        <end position="240"/>
    </location>
</feature>
<dbReference type="InterPro" id="IPR036938">
    <property type="entry name" value="PAP2/HPO_sf"/>
</dbReference>
<organism evidence="4">
    <name type="scientific">Heterosigma akashiwo</name>
    <name type="common">Chromophytic alga</name>
    <name type="synonym">Heterosigma carterae</name>
    <dbReference type="NCBI Taxonomy" id="2829"/>
    <lineage>
        <taxon>Eukaryota</taxon>
        <taxon>Sar</taxon>
        <taxon>Stramenopiles</taxon>
        <taxon>Ochrophyta</taxon>
        <taxon>Raphidophyceae</taxon>
        <taxon>Chattonellales</taxon>
        <taxon>Chattonellaceae</taxon>
        <taxon>Heterosigma</taxon>
    </lineage>
</organism>
<dbReference type="SUPFAM" id="SSF48317">
    <property type="entry name" value="Acid phosphatase/Vanadium-dependent haloperoxidase"/>
    <property type="match status" value="1"/>
</dbReference>
<gene>
    <name evidence="4" type="ORF">HAKA00212_LOCUS5085</name>
</gene>
<dbReference type="Pfam" id="PF01569">
    <property type="entry name" value="PAP2"/>
    <property type="match status" value="1"/>
</dbReference>
<evidence type="ECO:0000313" key="4">
    <source>
        <dbReference type="EMBL" id="CAE0626410.1"/>
    </source>
</evidence>
<feature type="transmembrane region" description="Helical" evidence="1">
    <location>
        <begin position="262"/>
        <end position="281"/>
    </location>
</feature>
<dbReference type="GO" id="GO:0042392">
    <property type="term" value="F:sphingosine-1-phosphate phosphatase activity"/>
    <property type="evidence" value="ECO:0007669"/>
    <property type="project" value="TreeGrafter"/>
</dbReference>
<dbReference type="PANTHER" id="PTHR14969:SF13">
    <property type="entry name" value="AT30094P"/>
    <property type="match status" value="1"/>
</dbReference>